<protein>
    <recommendedName>
        <fullName evidence="4">MarR family transcriptional regulator</fullName>
    </recommendedName>
</protein>
<sequence length="263" mass="29261">MKPRVATPTNVAPPAPSEAYASEDDRVLAWGSAQGEEAGYIPFPPAFVISPEGVDAPPPLARLLQGGRGGTVRLRLYMCITMMATQEPFDLRRPPGPNGWTQMLALDSKTGPRRVVGNLKWPADNKFIDLQPQWGRPSAIKLLSADGDGGEYAQPREEGRYVGMPVEFWTQGWLLQLSPTATALLFVLREALGGRSEPEYIPTTKRQRYGLSSDTWTKGRKELEAQGLLTVKRDPRGTFYVFTRLRNAYQLTLERLDDSPSWT</sequence>
<reference evidence="3" key="1">
    <citation type="journal article" date="2019" name="Int. J. Syst. Evol. Microbiol.">
        <title>The Global Catalogue of Microorganisms (GCM) 10K type strain sequencing project: providing services to taxonomists for standard genome sequencing and annotation.</title>
        <authorList>
            <consortium name="The Broad Institute Genomics Platform"/>
            <consortium name="The Broad Institute Genome Sequencing Center for Infectious Disease"/>
            <person name="Wu L."/>
            <person name="Ma J."/>
        </authorList>
    </citation>
    <scope>NUCLEOTIDE SEQUENCE [LARGE SCALE GENOMIC DNA]</scope>
    <source>
        <strain evidence="3">JCM 16925</strain>
    </source>
</reference>
<evidence type="ECO:0008006" key="4">
    <source>
        <dbReference type="Google" id="ProtNLM"/>
    </source>
</evidence>
<accession>A0ABP7VPM2</accession>
<feature type="compositionally biased region" description="Low complexity" evidence="1">
    <location>
        <begin position="1"/>
        <end position="10"/>
    </location>
</feature>
<feature type="region of interest" description="Disordered" evidence="1">
    <location>
        <begin position="1"/>
        <end position="23"/>
    </location>
</feature>
<dbReference type="EMBL" id="BAAAZY010000012">
    <property type="protein sequence ID" value="GAA4071519.1"/>
    <property type="molecule type" value="Genomic_DNA"/>
</dbReference>
<gene>
    <name evidence="2" type="ORF">GCM10022233_55470</name>
</gene>
<comment type="caution">
    <text evidence="2">The sequence shown here is derived from an EMBL/GenBank/DDBJ whole genome shotgun (WGS) entry which is preliminary data.</text>
</comment>
<evidence type="ECO:0000313" key="3">
    <source>
        <dbReference type="Proteomes" id="UP001499984"/>
    </source>
</evidence>
<evidence type="ECO:0000256" key="1">
    <source>
        <dbReference type="SAM" id="MobiDB-lite"/>
    </source>
</evidence>
<dbReference type="RefSeq" id="WP_345016333.1">
    <property type="nucleotide sequence ID" value="NZ_BAAAZY010000012.1"/>
</dbReference>
<keyword evidence="3" id="KW-1185">Reference proteome</keyword>
<evidence type="ECO:0000313" key="2">
    <source>
        <dbReference type="EMBL" id="GAA4071519.1"/>
    </source>
</evidence>
<proteinExistence type="predicted"/>
<organism evidence="2 3">
    <name type="scientific">Streptomyces shaanxiensis</name>
    <dbReference type="NCBI Taxonomy" id="653357"/>
    <lineage>
        <taxon>Bacteria</taxon>
        <taxon>Bacillati</taxon>
        <taxon>Actinomycetota</taxon>
        <taxon>Actinomycetes</taxon>
        <taxon>Kitasatosporales</taxon>
        <taxon>Streptomycetaceae</taxon>
        <taxon>Streptomyces</taxon>
    </lineage>
</organism>
<dbReference type="Proteomes" id="UP001499984">
    <property type="component" value="Unassembled WGS sequence"/>
</dbReference>
<name>A0ABP7VPM2_9ACTN</name>